<dbReference type="InterPro" id="IPR001841">
    <property type="entry name" value="Znf_RING"/>
</dbReference>
<feature type="region of interest" description="Disordered" evidence="6">
    <location>
        <begin position="857"/>
        <end position="930"/>
    </location>
</feature>
<evidence type="ECO:0000313" key="9">
    <source>
        <dbReference type="Proteomes" id="UP001530400"/>
    </source>
</evidence>
<feature type="region of interest" description="Disordered" evidence="6">
    <location>
        <begin position="56"/>
        <end position="173"/>
    </location>
</feature>
<evidence type="ECO:0000256" key="5">
    <source>
        <dbReference type="SAM" id="Coils"/>
    </source>
</evidence>
<feature type="compositionally biased region" description="Basic and acidic residues" evidence="6">
    <location>
        <begin position="113"/>
        <end position="123"/>
    </location>
</feature>
<keyword evidence="2 4" id="KW-0863">Zinc-finger</keyword>
<keyword evidence="1" id="KW-0479">Metal-binding</keyword>
<feature type="compositionally biased region" description="Polar residues" evidence="6">
    <location>
        <begin position="124"/>
        <end position="147"/>
    </location>
</feature>
<organism evidence="8 9">
    <name type="scientific">Cyclotella atomus</name>
    <dbReference type="NCBI Taxonomy" id="382360"/>
    <lineage>
        <taxon>Eukaryota</taxon>
        <taxon>Sar</taxon>
        <taxon>Stramenopiles</taxon>
        <taxon>Ochrophyta</taxon>
        <taxon>Bacillariophyta</taxon>
        <taxon>Coscinodiscophyceae</taxon>
        <taxon>Thalassiosirophycidae</taxon>
        <taxon>Stephanodiscales</taxon>
        <taxon>Stephanodiscaceae</taxon>
        <taxon>Cyclotella</taxon>
    </lineage>
</organism>
<comment type="caution">
    <text evidence="8">The sequence shown here is derived from an EMBL/GenBank/DDBJ whole genome shotgun (WGS) entry which is preliminary data.</text>
</comment>
<feature type="compositionally biased region" description="Basic and acidic residues" evidence="6">
    <location>
        <begin position="151"/>
        <end position="160"/>
    </location>
</feature>
<evidence type="ECO:0000256" key="6">
    <source>
        <dbReference type="SAM" id="MobiDB-lite"/>
    </source>
</evidence>
<dbReference type="Proteomes" id="UP001530400">
    <property type="component" value="Unassembled WGS sequence"/>
</dbReference>
<feature type="region of interest" description="Disordered" evidence="6">
    <location>
        <begin position="775"/>
        <end position="797"/>
    </location>
</feature>
<dbReference type="InterPro" id="IPR017907">
    <property type="entry name" value="Znf_RING_CS"/>
</dbReference>
<dbReference type="EMBL" id="JALLPJ020000985">
    <property type="protein sequence ID" value="KAL3778447.1"/>
    <property type="molecule type" value="Genomic_DNA"/>
</dbReference>
<dbReference type="GO" id="GO:0008270">
    <property type="term" value="F:zinc ion binding"/>
    <property type="evidence" value="ECO:0007669"/>
    <property type="project" value="UniProtKB-KW"/>
</dbReference>
<feature type="region of interest" description="Disordered" evidence="6">
    <location>
        <begin position="425"/>
        <end position="454"/>
    </location>
</feature>
<accession>A0ABD3NT21</accession>
<sequence length="1052" mass="117857">MKNFPCSPRTSRQSTCSALLSSSIERSEAMNRRTLSPSMPKGGHVLSIKSSWENRTKLPINNDGSNTRSSVDHRKSNSIVVRQDQKNDGRPSWNRSKTVKTMNTMNRSLYNAHDQENRGDHVNSTHNKSTPQRPMWQERQQTNNQNPPKMKPNDWVKQTDTDETTSLSSHSNEISIGKTLSNISDVSATSQPSNHWRLKSKYNGSTVEYYTSRYDRQGGQLADKLAEDLIKSASDESSSTLHYSLDKISSSDESTKNNVIDKTAEVQSRLNYSLERLSEGGEEETYSRPSIGSKYNEKETTADYVVSQEEEESEKDIEDSLQAYVDLSSRLSRKIATVPSTDSSLVYSMGNNTDTDDLKKFTYSYSYDVSEDNPKNFDLVASTLAECRMLLEMSPPPTPLAVKSPAAKRVKSPLAKREVKPFVAKREVEESTPTPRVPVVASTPRGTDASVASSPANSSVTSVGLGSFLKCPCCRKEFTNDISDYYNRDRQPLHSFACDHIVCYMCVFASSPSIHMVACPKCGEDKAFDKTKPVVSRSYCNLVKSIEILNSGKKKSAEKIGRSGGEKPKEVKSDGAVPLQIRLSPKKNSAAKREVAPKADVASTAQHDDTYQQQRSRGNARVSFSSMSEITANTTSIYPEEPDTPVSRAEFRFMQRKEKLAQSLEKVNRLLEQSKMNRDELALRSIDEDLSEKKSAEDFSLDNGRAADSALDNETEEIIDTEPNVMKRRSKDDQEQETLNESVRVDGDVVDSAGFERPTIDTLWTDEALCLSQPQGLSAQKRTKPELRVDTGNYTPTPLQRRKQLYLDLKDESTISSVSESQGRSNTISYKVESSVGDIFRGNPTSPQMNFGALENRISSSDSSMTDRDSDNRFLLGNSMASKSGGSSLLKEKKYGLHRPSPLKESKAMSSEKQRNDEHRCPQFLPSLNYSTMQDSDESVGLVREKDGKQRHAVGSGRFSYSRSVTPSKLFMKHSRNYNSVRRSIGKAESFDESSLVRNQNQPYEFTQHSCSFSPSSRSLRGALVTHKPRLHKRIIKKLRFRGKSQRLYSRK</sequence>
<evidence type="ECO:0000256" key="3">
    <source>
        <dbReference type="ARBA" id="ARBA00022833"/>
    </source>
</evidence>
<evidence type="ECO:0000259" key="7">
    <source>
        <dbReference type="PROSITE" id="PS50089"/>
    </source>
</evidence>
<name>A0ABD3NT21_9STRA</name>
<proteinExistence type="predicted"/>
<feature type="compositionally biased region" description="Basic and acidic residues" evidence="6">
    <location>
        <begin position="555"/>
        <end position="573"/>
    </location>
</feature>
<evidence type="ECO:0000256" key="2">
    <source>
        <dbReference type="ARBA" id="ARBA00022771"/>
    </source>
</evidence>
<keyword evidence="5" id="KW-0175">Coiled coil</keyword>
<dbReference type="PROSITE" id="PS50089">
    <property type="entry name" value="ZF_RING_2"/>
    <property type="match status" value="1"/>
</dbReference>
<feature type="region of interest" description="Disordered" evidence="6">
    <location>
        <begin position="554"/>
        <end position="626"/>
    </location>
</feature>
<dbReference type="AlphaFoldDB" id="A0ABD3NT21"/>
<feature type="compositionally biased region" description="Polar residues" evidence="6">
    <location>
        <begin position="164"/>
        <end position="173"/>
    </location>
</feature>
<dbReference type="PROSITE" id="PS00518">
    <property type="entry name" value="ZF_RING_1"/>
    <property type="match status" value="1"/>
</dbReference>
<feature type="domain" description="RING-type" evidence="7">
    <location>
        <begin position="471"/>
        <end position="522"/>
    </location>
</feature>
<reference evidence="8 9" key="1">
    <citation type="submission" date="2024-10" db="EMBL/GenBank/DDBJ databases">
        <title>Updated reference genomes for cyclostephanoid diatoms.</title>
        <authorList>
            <person name="Roberts W.R."/>
            <person name="Alverson A.J."/>
        </authorList>
    </citation>
    <scope>NUCLEOTIDE SEQUENCE [LARGE SCALE GENOMIC DNA]</scope>
    <source>
        <strain evidence="8 9">AJA010-31</strain>
    </source>
</reference>
<feature type="region of interest" description="Disordered" evidence="6">
    <location>
        <begin position="274"/>
        <end position="302"/>
    </location>
</feature>
<feature type="coiled-coil region" evidence="5">
    <location>
        <begin position="654"/>
        <end position="684"/>
    </location>
</feature>
<evidence type="ECO:0000256" key="1">
    <source>
        <dbReference type="ARBA" id="ARBA00022723"/>
    </source>
</evidence>
<gene>
    <name evidence="8" type="ORF">ACHAWO_009998</name>
</gene>
<keyword evidence="3" id="KW-0862">Zinc</keyword>
<evidence type="ECO:0000256" key="4">
    <source>
        <dbReference type="PROSITE-ProRule" id="PRU00175"/>
    </source>
</evidence>
<evidence type="ECO:0000313" key="8">
    <source>
        <dbReference type="EMBL" id="KAL3778447.1"/>
    </source>
</evidence>
<feature type="compositionally biased region" description="Polar residues" evidence="6">
    <location>
        <begin position="611"/>
        <end position="626"/>
    </location>
</feature>
<feature type="compositionally biased region" description="Basic and acidic residues" evidence="6">
    <location>
        <begin position="902"/>
        <end position="921"/>
    </location>
</feature>
<keyword evidence="9" id="KW-1185">Reference proteome</keyword>
<feature type="compositionally biased region" description="Polar residues" evidence="6">
    <location>
        <begin position="93"/>
        <end position="109"/>
    </location>
</feature>
<protein>
    <recommendedName>
        <fullName evidence="7">RING-type domain-containing protein</fullName>
    </recommendedName>
</protein>